<protein>
    <submittedName>
        <fullName evidence="1">Uncharacterized protein</fullName>
    </submittedName>
</protein>
<sequence>AGLFTFYRVLSPVCGAFRFASFWWKILNIVRFPRSDWLKVRWFPGRCLANSCLCTKC</sequence>
<keyword evidence="2" id="KW-1185">Reference proteome</keyword>
<dbReference type="Proteomes" id="UP000076407">
    <property type="component" value="Unassembled WGS sequence"/>
</dbReference>
<proteinExistence type="predicted"/>
<dbReference type="VEuPathDB" id="VectorBase:AQUA014406"/>
<organism evidence="1 2">
    <name type="scientific">Anopheles quadriannulatus</name>
    <name type="common">Mosquito</name>
    <dbReference type="NCBI Taxonomy" id="34691"/>
    <lineage>
        <taxon>Eukaryota</taxon>
        <taxon>Metazoa</taxon>
        <taxon>Ecdysozoa</taxon>
        <taxon>Arthropoda</taxon>
        <taxon>Hexapoda</taxon>
        <taxon>Insecta</taxon>
        <taxon>Pterygota</taxon>
        <taxon>Neoptera</taxon>
        <taxon>Endopterygota</taxon>
        <taxon>Diptera</taxon>
        <taxon>Nematocera</taxon>
        <taxon>Culicoidea</taxon>
        <taxon>Culicidae</taxon>
        <taxon>Anophelinae</taxon>
        <taxon>Anopheles</taxon>
    </lineage>
</organism>
<dbReference type="AlphaFoldDB" id="A0A182XRD0"/>
<dbReference type="EnsemblMetazoa" id="AQUA014406-RA">
    <property type="protein sequence ID" value="AQUA014406-PA"/>
    <property type="gene ID" value="AQUA014406"/>
</dbReference>
<name>A0A182XRD0_ANOQN</name>
<reference evidence="1" key="1">
    <citation type="submission" date="2020-05" db="UniProtKB">
        <authorList>
            <consortium name="EnsemblMetazoa"/>
        </authorList>
    </citation>
    <scope>IDENTIFICATION</scope>
    <source>
        <strain evidence="1">SANGQUA</strain>
    </source>
</reference>
<evidence type="ECO:0000313" key="2">
    <source>
        <dbReference type="Proteomes" id="UP000076407"/>
    </source>
</evidence>
<accession>A0A182XRD0</accession>
<evidence type="ECO:0000313" key="1">
    <source>
        <dbReference type="EnsemblMetazoa" id="AQUA014406-PA"/>
    </source>
</evidence>